<dbReference type="Proteomes" id="UP000586305">
    <property type="component" value="Unassembled WGS sequence"/>
</dbReference>
<dbReference type="AlphaFoldDB" id="A0A849VMA3"/>
<proteinExistence type="predicted"/>
<evidence type="ECO:0000313" key="1">
    <source>
        <dbReference type="EMBL" id="NOU52791.1"/>
    </source>
</evidence>
<dbReference type="EMBL" id="JABBPG010000012">
    <property type="protein sequence ID" value="NOU52791.1"/>
    <property type="molecule type" value="Genomic_DNA"/>
</dbReference>
<accession>A0A849VMA3</accession>
<sequence>MVTKFHRHTFSFEGGELLTTIGATFFVSYLYHRYIDSEHDNWTKIKTKESRISVIKRNELHHKAWLRHIENMKAANLNRNTLGLHGPEILEMAKAIKEHLV</sequence>
<keyword evidence="2" id="KW-1185">Reference proteome</keyword>
<reference evidence="1 2" key="1">
    <citation type="submission" date="2020-04" db="EMBL/GenBank/DDBJ databases">
        <title>Pseudoalteromonas caenipelagi sp. nov., isolated from a tidal flat.</title>
        <authorList>
            <person name="Park S."/>
            <person name="Yoon J.-H."/>
        </authorList>
    </citation>
    <scope>NUCLEOTIDE SEQUENCE [LARGE SCALE GENOMIC DNA]</scope>
    <source>
        <strain evidence="1 2">JBTF-M23</strain>
    </source>
</reference>
<comment type="caution">
    <text evidence="1">The sequence shown here is derived from an EMBL/GenBank/DDBJ whole genome shotgun (WGS) entry which is preliminary data.</text>
</comment>
<dbReference type="RefSeq" id="WP_171627846.1">
    <property type="nucleotide sequence ID" value="NZ_JABBPG010000012.1"/>
</dbReference>
<gene>
    <name evidence="1" type="ORF">HG263_19980</name>
</gene>
<protein>
    <submittedName>
        <fullName evidence="1">Uncharacterized protein</fullName>
    </submittedName>
</protein>
<name>A0A849VMA3_9GAMM</name>
<organism evidence="1 2">
    <name type="scientific">Pseudoalteromonas caenipelagi</name>
    <dbReference type="NCBI Taxonomy" id="2726988"/>
    <lineage>
        <taxon>Bacteria</taxon>
        <taxon>Pseudomonadati</taxon>
        <taxon>Pseudomonadota</taxon>
        <taxon>Gammaproteobacteria</taxon>
        <taxon>Alteromonadales</taxon>
        <taxon>Pseudoalteromonadaceae</taxon>
        <taxon>Pseudoalteromonas</taxon>
    </lineage>
</organism>
<evidence type="ECO:0000313" key="2">
    <source>
        <dbReference type="Proteomes" id="UP000586305"/>
    </source>
</evidence>